<reference evidence="1 2" key="1">
    <citation type="submission" date="2018-06" db="EMBL/GenBank/DDBJ databases">
        <title>Whole Genome Sequence of an efficient microsymbiont, Rhizobium tropici.</title>
        <authorList>
            <person name="Srinivasan R."/>
            <person name="Singh H.V."/>
            <person name="Srivastava R."/>
            <person name="Kumari B."/>
            <person name="Radhakrishna A."/>
        </authorList>
    </citation>
    <scope>NUCLEOTIDE SEQUENCE [LARGE SCALE GENOMIC DNA]</scope>
    <source>
        <strain evidence="1 2">IGFRI Rhizo-19</strain>
    </source>
</reference>
<dbReference type="GO" id="GO:0003677">
    <property type="term" value="F:DNA binding"/>
    <property type="evidence" value="ECO:0007669"/>
    <property type="project" value="InterPro"/>
</dbReference>
<gene>
    <name evidence="1" type="ORF">DQ393_14235</name>
</gene>
<evidence type="ECO:0000313" key="2">
    <source>
        <dbReference type="Proteomes" id="UP000251205"/>
    </source>
</evidence>
<accession>A0A329YA11</accession>
<name>A0A329YA11_RHITR</name>
<dbReference type="RefSeq" id="WP_112342409.1">
    <property type="nucleotide sequence ID" value="NZ_QMKK01000035.1"/>
</dbReference>
<dbReference type="Proteomes" id="UP000251205">
    <property type="component" value="Unassembled WGS sequence"/>
</dbReference>
<dbReference type="InterPro" id="IPR010982">
    <property type="entry name" value="Lambda_DNA-bd_dom_sf"/>
</dbReference>
<dbReference type="EMBL" id="QMKK01000035">
    <property type="protein sequence ID" value="RAX40959.1"/>
    <property type="molecule type" value="Genomic_DNA"/>
</dbReference>
<dbReference type="InterPro" id="IPR001387">
    <property type="entry name" value="Cro/C1-type_HTH"/>
</dbReference>
<dbReference type="OrthoDB" id="8401071at2"/>
<evidence type="ECO:0000313" key="1">
    <source>
        <dbReference type="EMBL" id="RAX40959.1"/>
    </source>
</evidence>
<organism evidence="1 2">
    <name type="scientific">Rhizobium tropici</name>
    <dbReference type="NCBI Taxonomy" id="398"/>
    <lineage>
        <taxon>Bacteria</taxon>
        <taxon>Pseudomonadati</taxon>
        <taxon>Pseudomonadota</taxon>
        <taxon>Alphaproteobacteria</taxon>
        <taxon>Hyphomicrobiales</taxon>
        <taxon>Rhizobiaceae</taxon>
        <taxon>Rhizobium/Agrobacterium group</taxon>
        <taxon>Rhizobium</taxon>
    </lineage>
</organism>
<dbReference type="AlphaFoldDB" id="A0A329YA11"/>
<dbReference type="SUPFAM" id="SSF47413">
    <property type="entry name" value="lambda repressor-like DNA-binding domains"/>
    <property type="match status" value="1"/>
</dbReference>
<sequence>MDKKSDAIDVEVGLRIRLRREELSIAQDVLAAKLCISPQQLEKYGRGIEKIGAGRLLCISEILDAPAMFFFRSTLVDALPSVARPADFQFTRHHEAALQTALSALEDKRLRARMLAFVQSTGPDNER</sequence>
<dbReference type="CDD" id="cd00093">
    <property type="entry name" value="HTH_XRE"/>
    <property type="match status" value="1"/>
</dbReference>
<protein>
    <submittedName>
        <fullName evidence="1">XRE family transcriptional regulator</fullName>
    </submittedName>
</protein>
<proteinExistence type="predicted"/>
<dbReference type="Gene3D" id="1.10.260.40">
    <property type="entry name" value="lambda repressor-like DNA-binding domains"/>
    <property type="match status" value="1"/>
</dbReference>
<comment type="caution">
    <text evidence="1">The sequence shown here is derived from an EMBL/GenBank/DDBJ whole genome shotgun (WGS) entry which is preliminary data.</text>
</comment>